<evidence type="ECO:0008006" key="4">
    <source>
        <dbReference type="Google" id="ProtNLM"/>
    </source>
</evidence>
<gene>
    <name evidence="2" type="primary">U6500G01130</name>
    <name evidence="2" type="ORF">SEUBUCD650_0G01130</name>
</gene>
<protein>
    <recommendedName>
        <fullName evidence="4">YRB30-like protein</fullName>
    </recommendedName>
</protein>
<evidence type="ECO:0000313" key="3">
    <source>
        <dbReference type="Proteomes" id="UP001152964"/>
    </source>
</evidence>
<dbReference type="Pfam" id="PF05508">
    <property type="entry name" value="Ran-binding"/>
    <property type="match status" value="1"/>
</dbReference>
<dbReference type="PANTHER" id="PTHR31010:SF2">
    <property type="entry name" value="RAN-SPECIFIC GTPASE-ACTIVATING PROTEIN 30"/>
    <property type="match status" value="1"/>
</dbReference>
<evidence type="ECO:0000313" key="2">
    <source>
        <dbReference type="EMBL" id="CAI1986046.1"/>
    </source>
</evidence>
<evidence type="ECO:0000256" key="1">
    <source>
        <dbReference type="SAM" id="MobiDB-lite"/>
    </source>
</evidence>
<dbReference type="EMBL" id="OX291497">
    <property type="protein sequence ID" value="CAI1986046.1"/>
    <property type="molecule type" value="Genomic_DNA"/>
</dbReference>
<feature type="compositionally biased region" description="Acidic residues" evidence="1">
    <location>
        <begin position="340"/>
        <end position="378"/>
    </location>
</feature>
<dbReference type="Proteomes" id="UP001152964">
    <property type="component" value="Chromosome 7"/>
</dbReference>
<feature type="region of interest" description="Disordered" evidence="1">
    <location>
        <begin position="340"/>
        <end position="382"/>
    </location>
</feature>
<sequence length="447" mass="50919">MDEILAKAGSQAVTFAIKSGISIASTYALKTIANFVIQIPKDDARRIDHLKFKLESRIAIVSSAIDLIKLVAARGNTNLQITLRLTKDLKEEIDRFDEKINEMTEKVEGSRSAKTQNEAIKAVENYIKDLLLRIEEITPFINLSLTTSGANLNSALPHQISPGLLLQASDFVNESNRKYDDAMKSSKKTKDDRKELKVQVGPIFEVTLFSIFYNLTSESNGQSGIVWKEDMKRARIRICRQYSSEKEFDYFMKIEQDFNDGRYHENDDKEDTPQELTIDLNHMKKLFFSVSGKLLRLEEQDSPVLVLKINSHGDQENATTGAEKPPIEDITWYAVSGYEEVEKDDDEEEEKEEEEEEEEDNEEGGESGEEGESEEEKLLEDKTSSITLLEYIVRLTSLQSNDQKSILEVSDERLSIYLNDENTNSRKEGISNSTIKETEEKLQNLIL</sequence>
<proteinExistence type="predicted"/>
<dbReference type="PANTHER" id="PTHR31010">
    <property type="entry name" value="RAN-SPECIFIC GTPASE-ACTIVATING PROTEIN 30-RELATED"/>
    <property type="match status" value="1"/>
</dbReference>
<accession>A0ABN8VSS5</accession>
<reference evidence="2" key="1">
    <citation type="submission" date="2022-08" db="EMBL/GenBank/DDBJ databases">
        <authorList>
            <person name="Byrne P K."/>
        </authorList>
    </citation>
    <scope>NUCLEOTIDE SEQUENCE</scope>
    <source>
        <strain evidence="2">UCD650</strain>
    </source>
</reference>
<organism evidence="2 3">
    <name type="scientific">Saccharomyces eubayanus</name>
    <name type="common">Yeast</name>
    <dbReference type="NCBI Taxonomy" id="1080349"/>
    <lineage>
        <taxon>Eukaryota</taxon>
        <taxon>Fungi</taxon>
        <taxon>Dikarya</taxon>
        <taxon>Ascomycota</taxon>
        <taxon>Saccharomycotina</taxon>
        <taxon>Saccharomycetes</taxon>
        <taxon>Saccharomycetales</taxon>
        <taxon>Saccharomycetaceae</taxon>
        <taxon>Saccharomyces</taxon>
    </lineage>
</organism>
<keyword evidence="3" id="KW-1185">Reference proteome</keyword>
<name>A0ABN8VSS5_SACEU</name>
<dbReference type="InterPro" id="IPR008812">
    <property type="entry name" value="Ran_GTP-bd-rel"/>
</dbReference>